<keyword evidence="11" id="KW-1185">Reference proteome</keyword>
<feature type="transmembrane region" description="Helical" evidence="8">
    <location>
        <begin position="341"/>
        <end position="364"/>
    </location>
</feature>
<evidence type="ECO:0000313" key="10">
    <source>
        <dbReference type="EMBL" id="RZF32156.1"/>
    </source>
</evidence>
<dbReference type="Gene3D" id="1.10.437.10">
    <property type="entry name" value="Blc2-like"/>
    <property type="match status" value="1"/>
</dbReference>
<evidence type="ECO:0000313" key="11">
    <source>
        <dbReference type="Proteomes" id="UP000291343"/>
    </source>
</evidence>
<feature type="domain" description="Bcl-2 Bcl-2 homology region 1-3" evidence="9">
    <location>
        <begin position="221"/>
        <end position="327"/>
    </location>
</feature>
<proteinExistence type="inferred from homology"/>
<dbReference type="FunCoup" id="A0A482WG17">
    <property type="interactions" value="150"/>
</dbReference>
<keyword evidence="5 8" id="KW-1133">Transmembrane helix</keyword>
<evidence type="ECO:0000256" key="5">
    <source>
        <dbReference type="ARBA" id="ARBA00022989"/>
    </source>
</evidence>
<dbReference type="PANTHER" id="PTHR11256:SF48">
    <property type="entry name" value="BCL-2-RELATED OVARIAN KILLER PROTEIN"/>
    <property type="match status" value="1"/>
</dbReference>
<dbReference type="CDD" id="cd06845">
    <property type="entry name" value="Bcl-2_like"/>
    <property type="match status" value="1"/>
</dbReference>
<evidence type="ECO:0000259" key="9">
    <source>
        <dbReference type="SMART" id="SM00337"/>
    </source>
</evidence>
<dbReference type="STRING" id="195883.A0A482WG17"/>
<comment type="caution">
    <text evidence="10">The sequence shown here is derived from an EMBL/GenBank/DDBJ whole genome shotgun (WGS) entry which is preliminary data.</text>
</comment>
<dbReference type="PRINTS" id="PR01862">
    <property type="entry name" value="BCL2FAMILY"/>
</dbReference>
<organism evidence="10 11">
    <name type="scientific">Laodelphax striatellus</name>
    <name type="common">Small brown planthopper</name>
    <name type="synonym">Delphax striatella</name>
    <dbReference type="NCBI Taxonomy" id="195883"/>
    <lineage>
        <taxon>Eukaryota</taxon>
        <taxon>Metazoa</taxon>
        <taxon>Ecdysozoa</taxon>
        <taxon>Arthropoda</taxon>
        <taxon>Hexapoda</taxon>
        <taxon>Insecta</taxon>
        <taxon>Pterygota</taxon>
        <taxon>Neoptera</taxon>
        <taxon>Paraneoptera</taxon>
        <taxon>Hemiptera</taxon>
        <taxon>Auchenorrhyncha</taxon>
        <taxon>Fulgoroidea</taxon>
        <taxon>Delphacidae</taxon>
        <taxon>Criomorphinae</taxon>
        <taxon>Laodelphax</taxon>
    </lineage>
</organism>
<dbReference type="EMBL" id="QKKF02037473">
    <property type="protein sequence ID" value="RZF32156.1"/>
    <property type="molecule type" value="Genomic_DNA"/>
</dbReference>
<dbReference type="GO" id="GO:0097192">
    <property type="term" value="P:extrinsic apoptotic signaling pathway in absence of ligand"/>
    <property type="evidence" value="ECO:0007669"/>
    <property type="project" value="TreeGrafter"/>
</dbReference>
<dbReference type="AlphaFoldDB" id="A0A482WG17"/>
<dbReference type="SMART" id="SM00337">
    <property type="entry name" value="BCL"/>
    <property type="match status" value="1"/>
</dbReference>
<comment type="subcellular location">
    <subcellularLocation>
        <location evidence="1">Membrane</location>
        <topology evidence="1">Single-pass membrane protein</topology>
    </subcellularLocation>
</comment>
<feature type="compositionally biased region" description="Polar residues" evidence="7">
    <location>
        <begin position="22"/>
        <end position="32"/>
    </location>
</feature>
<dbReference type="Pfam" id="PF00452">
    <property type="entry name" value="Bcl-2"/>
    <property type="match status" value="1"/>
</dbReference>
<dbReference type="InterPro" id="IPR036834">
    <property type="entry name" value="Bcl-2-like_sf"/>
</dbReference>
<dbReference type="InterPro" id="IPR046371">
    <property type="entry name" value="Bcl-2_BH1-3"/>
</dbReference>
<name>A0A482WG17_LAOST</name>
<gene>
    <name evidence="10" type="ORF">LSTR_LSTR004019</name>
</gene>
<evidence type="ECO:0000256" key="8">
    <source>
        <dbReference type="SAM" id="Phobius"/>
    </source>
</evidence>
<evidence type="ECO:0000256" key="2">
    <source>
        <dbReference type="ARBA" id="ARBA00009458"/>
    </source>
</evidence>
<accession>A0A482WG17</accession>
<keyword evidence="3 8" id="KW-0812">Transmembrane</keyword>
<evidence type="ECO:0000256" key="4">
    <source>
        <dbReference type="ARBA" id="ARBA00022703"/>
    </source>
</evidence>
<dbReference type="InterPro" id="IPR002475">
    <property type="entry name" value="Bcl2-like"/>
</dbReference>
<dbReference type="Proteomes" id="UP000291343">
    <property type="component" value="Unassembled WGS sequence"/>
</dbReference>
<dbReference type="GO" id="GO:0051400">
    <property type="term" value="F:BH domain binding"/>
    <property type="evidence" value="ECO:0007669"/>
    <property type="project" value="TreeGrafter"/>
</dbReference>
<feature type="region of interest" description="Disordered" evidence="7">
    <location>
        <begin position="92"/>
        <end position="114"/>
    </location>
</feature>
<evidence type="ECO:0000256" key="3">
    <source>
        <dbReference type="ARBA" id="ARBA00022692"/>
    </source>
</evidence>
<dbReference type="InterPro" id="IPR026298">
    <property type="entry name" value="Bcl-2_fam"/>
</dbReference>
<feature type="region of interest" description="Disordered" evidence="7">
    <location>
        <begin position="1"/>
        <end position="32"/>
    </location>
</feature>
<dbReference type="GO" id="GO:0008630">
    <property type="term" value="P:intrinsic apoptotic signaling pathway in response to DNA damage"/>
    <property type="evidence" value="ECO:0007669"/>
    <property type="project" value="TreeGrafter"/>
</dbReference>
<evidence type="ECO:0000256" key="1">
    <source>
        <dbReference type="ARBA" id="ARBA00004167"/>
    </source>
</evidence>
<sequence>MSDSKASSAEVVDDGDPVEKQPASSLASKTELTGSEPQLLHVISLLQKKRAAAAVGAAVSDLPLGGGRRCSVGGGLSLPASATLLAAMAPATENNNNDSKKDSSSNSLQLPGVAPHQRRKFSFPAALQSNLLGGLDATLPARRRLSNVSDAVSRKFSNTIGWRSTIPVDHIVQQGRTLCGQYVRSRLKRSGLFSRKCGLQRLRSAASLPGGYVVREVFPEMLGVGVELERMHPKLYAGVARQASCSPGGGVLASDKAAGQLLLAVARELLRTELTWAKVVSLYAVAGGLAVDCVRQGHPEYLGSIVESMGEVLEEELAVWIADNGGWPGLLNYCRPPINDYSFGATVMLVTAVVFSTLLLILFLRWFGKFAPL</sequence>
<dbReference type="OrthoDB" id="6021377at2759"/>
<protein>
    <recommendedName>
        <fullName evidence="9">Bcl-2 Bcl-2 homology region 1-3 domain-containing protein</fullName>
    </recommendedName>
</protein>
<evidence type="ECO:0000256" key="6">
    <source>
        <dbReference type="ARBA" id="ARBA00023136"/>
    </source>
</evidence>
<dbReference type="GO" id="GO:0001836">
    <property type="term" value="P:release of cytochrome c from mitochondria"/>
    <property type="evidence" value="ECO:0007669"/>
    <property type="project" value="TreeGrafter"/>
</dbReference>
<dbReference type="SMR" id="A0A482WG17"/>
<evidence type="ECO:0000256" key="7">
    <source>
        <dbReference type="SAM" id="MobiDB-lite"/>
    </source>
</evidence>
<dbReference type="SUPFAM" id="SSF56854">
    <property type="entry name" value="Bcl-2 inhibitors of programmed cell death"/>
    <property type="match status" value="1"/>
</dbReference>
<dbReference type="GO" id="GO:0042981">
    <property type="term" value="P:regulation of apoptotic process"/>
    <property type="evidence" value="ECO:0007669"/>
    <property type="project" value="InterPro"/>
</dbReference>
<dbReference type="PROSITE" id="PS50062">
    <property type="entry name" value="BCL2_FAMILY"/>
    <property type="match status" value="1"/>
</dbReference>
<dbReference type="FunFam" id="1.10.437.10:FF:000009">
    <property type="entry name" value="Uncharacterized protein, isoform A"/>
    <property type="match status" value="1"/>
</dbReference>
<comment type="similarity">
    <text evidence="2">Belongs to the Bcl-2 family.</text>
</comment>
<dbReference type="GO" id="GO:0005741">
    <property type="term" value="C:mitochondrial outer membrane"/>
    <property type="evidence" value="ECO:0007669"/>
    <property type="project" value="TreeGrafter"/>
</dbReference>
<reference evidence="10 11" key="1">
    <citation type="journal article" date="2017" name="Gigascience">
        <title>Genome sequence of the small brown planthopper, Laodelphax striatellus.</title>
        <authorList>
            <person name="Zhu J."/>
            <person name="Jiang F."/>
            <person name="Wang X."/>
            <person name="Yang P."/>
            <person name="Bao Y."/>
            <person name="Zhao W."/>
            <person name="Wang W."/>
            <person name="Lu H."/>
            <person name="Wang Q."/>
            <person name="Cui N."/>
            <person name="Li J."/>
            <person name="Chen X."/>
            <person name="Luo L."/>
            <person name="Yu J."/>
            <person name="Kang L."/>
            <person name="Cui F."/>
        </authorList>
    </citation>
    <scope>NUCLEOTIDE SEQUENCE [LARGE SCALE GENOMIC DNA]</scope>
    <source>
        <strain evidence="10">Lst14</strain>
    </source>
</reference>
<dbReference type="PANTHER" id="PTHR11256">
    <property type="entry name" value="BCL-2 RELATED"/>
    <property type="match status" value="1"/>
</dbReference>
<keyword evidence="6 8" id="KW-0472">Membrane</keyword>
<keyword evidence="4" id="KW-0053">Apoptosis</keyword>
<dbReference type="InParanoid" id="A0A482WG17"/>